<feature type="chain" id="PRO_5026128833" description="Secreted protein" evidence="2">
    <location>
        <begin position="16"/>
        <end position="108"/>
    </location>
</feature>
<evidence type="ECO:0000256" key="1">
    <source>
        <dbReference type="SAM" id="MobiDB-lite"/>
    </source>
</evidence>
<organism evidence="3 4">
    <name type="scientific">Nesidiocoris tenuis</name>
    <dbReference type="NCBI Taxonomy" id="355587"/>
    <lineage>
        <taxon>Eukaryota</taxon>
        <taxon>Metazoa</taxon>
        <taxon>Ecdysozoa</taxon>
        <taxon>Arthropoda</taxon>
        <taxon>Hexapoda</taxon>
        <taxon>Insecta</taxon>
        <taxon>Pterygota</taxon>
        <taxon>Neoptera</taxon>
        <taxon>Paraneoptera</taxon>
        <taxon>Hemiptera</taxon>
        <taxon>Heteroptera</taxon>
        <taxon>Panheteroptera</taxon>
        <taxon>Cimicomorpha</taxon>
        <taxon>Miridae</taxon>
        <taxon>Dicyphina</taxon>
        <taxon>Nesidiocoris</taxon>
    </lineage>
</organism>
<sequence>MFSFSFSFSFLHVLAEPGPEEATKPPIHFTSPPQPADDREPEGHPCRLCVCHRSGAWLGDLGICFLKSATTTSLGRDRDGAGFLIMRAPFRIVLMCAKIIIFHIVYKL</sequence>
<name>A0A6H5GHN5_9HEMI</name>
<evidence type="ECO:0000313" key="4">
    <source>
        <dbReference type="Proteomes" id="UP000479000"/>
    </source>
</evidence>
<evidence type="ECO:0000313" key="3">
    <source>
        <dbReference type="EMBL" id="CAB0001551.1"/>
    </source>
</evidence>
<protein>
    <recommendedName>
        <fullName evidence="5">Secreted protein</fullName>
    </recommendedName>
</protein>
<accession>A0A6H5GHN5</accession>
<keyword evidence="4" id="KW-1185">Reference proteome</keyword>
<reference evidence="3 4" key="1">
    <citation type="submission" date="2020-02" db="EMBL/GenBank/DDBJ databases">
        <authorList>
            <person name="Ferguson B K."/>
        </authorList>
    </citation>
    <scope>NUCLEOTIDE SEQUENCE [LARGE SCALE GENOMIC DNA]</scope>
</reference>
<evidence type="ECO:0000256" key="2">
    <source>
        <dbReference type="SAM" id="SignalP"/>
    </source>
</evidence>
<gene>
    <name evidence="3" type="ORF">NTEN_LOCUS7338</name>
</gene>
<dbReference type="AlphaFoldDB" id="A0A6H5GHN5"/>
<proteinExistence type="predicted"/>
<evidence type="ECO:0008006" key="5">
    <source>
        <dbReference type="Google" id="ProtNLM"/>
    </source>
</evidence>
<dbReference type="EMBL" id="CADCXU010011102">
    <property type="protein sequence ID" value="CAB0001551.1"/>
    <property type="molecule type" value="Genomic_DNA"/>
</dbReference>
<feature type="region of interest" description="Disordered" evidence="1">
    <location>
        <begin position="18"/>
        <end position="42"/>
    </location>
</feature>
<keyword evidence="2" id="KW-0732">Signal</keyword>
<feature type="signal peptide" evidence="2">
    <location>
        <begin position="1"/>
        <end position="15"/>
    </location>
</feature>
<dbReference type="Proteomes" id="UP000479000">
    <property type="component" value="Unassembled WGS sequence"/>
</dbReference>
<feature type="non-terminal residue" evidence="3">
    <location>
        <position position="108"/>
    </location>
</feature>